<sequence length="548" mass="62402">MCGIWCKIGRQATQAERDQCTHRLENRGPEHTQVTDVGSCTLGFTRLALNGLGSTGMQPMRHGNIHWVCNGEIYNWMELRDRLGLEQAGSSDPALRGQHGSTEALHPSSDCSILGSLWLRYRDDPALFFRALDGVFALILIDEERGTVTVGRDPYGVRPLFCVYNEEVTFYASEMKALTALLPKEPIQHVKPGTYIQLTREGQWSTTKRWHTVPWLKNPLLSYEEEAMAALRVSLMAAVRKRLLTERPVAALLSGGVDSSLIAALVQKELQMLGKPPLETFTIGFEGSPDLLFAREVANWIGSRHTEIVMTPDEFFEAIQPVIRDIESYDITTVRASVGNWLVSREIRRLSDAKVVFNGDGADEVFGSYLYFFRAPDDETFEAESSRLLEEIYQFDVLRSDRSISSHGLEPRTPFLDKQFVATAKSIATKLIRPRTGERPEKWLLRKAFEPMRLLPPAVLWRQKEAFSDGVSGTHKSWYQEIQERMEPLVVSKRLYRHVSPLTKEARYYRDLFHEYYGVEGQGVIGHFWMPKWSNETTDPSARTLSCY</sequence>
<dbReference type="EMBL" id="MN740779">
    <property type="protein sequence ID" value="QHU11125.1"/>
    <property type="molecule type" value="Genomic_DNA"/>
</dbReference>
<proteinExistence type="predicted"/>
<dbReference type="CDD" id="cd01991">
    <property type="entry name" value="Asn_synthase_B_C"/>
    <property type="match status" value="1"/>
</dbReference>
<evidence type="ECO:0000256" key="7">
    <source>
        <dbReference type="ARBA" id="ARBA00022888"/>
    </source>
</evidence>
<accession>A0A6C0JZB9</accession>
<dbReference type="SUPFAM" id="SSF56235">
    <property type="entry name" value="N-terminal nucleophile aminohydrolases (Ntn hydrolases)"/>
    <property type="match status" value="1"/>
</dbReference>
<dbReference type="InterPro" id="IPR006426">
    <property type="entry name" value="Asn_synth_AEB"/>
</dbReference>
<dbReference type="GO" id="GO:0005829">
    <property type="term" value="C:cytosol"/>
    <property type="evidence" value="ECO:0007669"/>
    <property type="project" value="TreeGrafter"/>
</dbReference>
<evidence type="ECO:0000313" key="11">
    <source>
        <dbReference type="EMBL" id="QHU11125.1"/>
    </source>
</evidence>
<dbReference type="PANTHER" id="PTHR11772:SF23">
    <property type="entry name" value="ASPARAGINE SYNTHETASE [GLUTAMINE-HYDROLYZING]"/>
    <property type="match status" value="1"/>
</dbReference>
<evidence type="ECO:0000256" key="8">
    <source>
        <dbReference type="ARBA" id="ARBA00030234"/>
    </source>
</evidence>
<dbReference type="Pfam" id="PF13537">
    <property type="entry name" value="GATase_7"/>
    <property type="match status" value="1"/>
</dbReference>
<reference evidence="11" key="1">
    <citation type="journal article" date="2020" name="Nature">
        <title>Giant virus diversity and host interactions through global metagenomics.</title>
        <authorList>
            <person name="Schulz F."/>
            <person name="Roux S."/>
            <person name="Paez-Espino D."/>
            <person name="Jungbluth S."/>
            <person name="Walsh D.A."/>
            <person name="Denef V.J."/>
            <person name="McMahon K.D."/>
            <person name="Konstantinidis K.T."/>
            <person name="Eloe-Fadrosh E.A."/>
            <person name="Kyrpides N.C."/>
            <person name="Woyke T."/>
        </authorList>
    </citation>
    <scope>NUCLEOTIDE SEQUENCE</scope>
    <source>
        <strain evidence="11">GVMAG-S-1101165-84</strain>
    </source>
</reference>
<dbReference type="InterPro" id="IPR029055">
    <property type="entry name" value="Ntn_hydrolases_N"/>
</dbReference>
<evidence type="ECO:0000256" key="5">
    <source>
        <dbReference type="ARBA" id="ARBA00022741"/>
    </source>
</evidence>
<feature type="domain" description="Glutamine amidotransferase type-2" evidence="10">
    <location>
        <begin position="2"/>
        <end position="201"/>
    </location>
</feature>
<dbReference type="PROSITE" id="PS51278">
    <property type="entry name" value="GATASE_TYPE_2"/>
    <property type="match status" value="1"/>
</dbReference>
<keyword evidence="5" id="KW-0547">Nucleotide-binding</keyword>
<comment type="catalytic activity">
    <reaction evidence="9">
        <text>L-aspartate + L-glutamine + ATP + H2O = L-asparagine + L-glutamate + AMP + diphosphate + H(+)</text>
        <dbReference type="Rhea" id="RHEA:12228"/>
        <dbReference type="ChEBI" id="CHEBI:15377"/>
        <dbReference type="ChEBI" id="CHEBI:15378"/>
        <dbReference type="ChEBI" id="CHEBI:29985"/>
        <dbReference type="ChEBI" id="CHEBI:29991"/>
        <dbReference type="ChEBI" id="CHEBI:30616"/>
        <dbReference type="ChEBI" id="CHEBI:33019"/>
        <dbReference type="ChEBI" id="CHEBI:58048"/>
        <dbReference type="ChEBI" id="CHEBI:58359"/>
        <dbReference type="ChEBI" id="CHEBI:456215"/>
        <dbReference type="EC" id="6.3.5.4"/>
    </reaction>
</comment>
<evidence type="ECO:0000256" key="4">
    <source>
        <dbReference type="ARBA" id="ARBA00022605"/>
    </source>
</evidence>
<keyword evidence="6" id="KW-0067">ATP-binding</keyword>
<dbReference type="AlphaFoldDB" id="A0A6C0JZB9"/>
<dbReference type="GO" id="GO:0005524">
    <property type="term" value="F:ATP binding"/>
    <property type="evidence" value="ECO:0007669"/>
    <property type="project" value="UniProtKB-KW"/>
</dbReference>
<dbReference type="GO" id="GO:0006529">
    <property type="term" value="P:asparagine biosynthetic process"/>
    <property type="evidence" value="ECO:0007669"/>
    <property type="project" value="UniProtKB-KW"/>
</dbReference>
<dbReference type="Gene3D" id="3.60.20.10">
    <property type="entry name" value="Glutamine Phosphoribosylpyrophosphate, subunit 1, domain 1"/>
    <property type="match status" value="1"/>
</dbReference>
<dbReference type="GO" id="GO:0004066">
    <property type="term" value="F:asparagine synthase (glutamine-hydrolyzing) activity"/>
    <property type="evidence" value="ECO:0007669"/>
    <property type="project" value="UniProtKB-EC"/>
</dbReference>
<evidence type="ECO:0000256" key="9">
    <source>
        <dbReference type="ARBA" id="ARBA00048741"/>
    </source>
</evidence>
<dbReference type="Gene3D" id="3.40.50.620">
    <property type="entry name" value="HUPs"/>
    <property type="match status" value="1"/>
</dbReference>
<dbReference type="EC" id="6.3.5.4" evidence="2"/>
<evidence type="ECO:0000259" key="10">
    <source>
        <dbReference type="PROSITE" id="PS51278"/>
    </source>
</evidence>
<dbReference type="PIRSF" id="PIRSF001589">
    <property type="entry name" value="Asn_synthetase_glu-h"/>
    <property type="match status" value="1"/>
</dbReference>
<organism evidence="11">
    <name type="scientific">viral metagenome</name>
    <dbReference type="NCBI Taxonomy" id="1070528"/>
    <lineage>
        <taxon>unclassified sequences</taxon>
        <taxon>metagenomes</taxon>
        <taxon>organismal metagenomes</taxon>
    </lineage>
</organism>
<dbReference type="InterPro" id="IPR050795">
    <property type="entry name" value="Asn_Synthetase"/>
</dbReference>
<dbReference type="InterPro" id="IPR014729">
    <property type="entry name" value="Rossmann-like_a/b/a_fold"/>
</dbReference>
<keyword evidence="3" id="KW-0436">Ligase</keyword>
<dbReference type="InterPro" id="IPR001962">
    <property type="entry name" value="Asn_synthase"/>
</dbReference>
<dbReference type="InterPro" id="IPR017932">
    <property type="entry name" value="GATase_2_dom"/>
</dbReference>
<evidence type="ECO:0000256" key="6">
    <source>
        <dbReference type="ARBA" id="ARBA00022840"/>
    </source>
</evidence>
<keyword evidence="7" id="KW-0061">Asparagine biosynthesis</keyword>
<comment type="pathway">
    <text evidence="1">Amino-acid biosynthesis; L-asparagine biosynthesis; L-asparagine from L-aspartate (L-Gln route): step 1/1.</text>
</comment>
<protein>
    <recommendedName>
        <fullName evidence="2">asparagine synthase (glutamine-hydrolyzing)</fullName>
        <ecNumber evidence="2">6.3.5.4</ecNumber>
    </recommendedName>
    <alternativeName>
        <fullName evidence="8">Glutamine-dependent asparagine synthetase</fullName>
    </alternativeName>
</protein>
<evidence type="ECO:0000256" key="2">
    <source>
        <dbReference type="ARBA" id="ARBA00012737"/>
    </source>
</evidence>
<dbReference type="SUPFAM" id="SSF52402">
    <property type="entry name" value="Adenine nucleotide alpha hydrolases-like"/>
    <property type="match status" value="1"/>
</dbReference>
<keyword evidence="4" id="KW-0028">Amino-acid biosynthesis</keyword>
<evidence type="ECO:0000256" key="3">
    <source>
        <dbReference type="ARBA" id="ARBA00022598"/>
    </source>
</evidence>
<dbReference type="PANTHER" id="PTHR11772">
    <property type="entry name" value="ASPARAGINE SYNTHETASE"/>
    <property type="match status" value="1"/>
</dbReference>
<evidence type="ECO:0000256" key="1">
    <source>
        <dbReference type="ARBA" id="ARBA00005187"/>
    </source>
</evidence>
<dbReference type="Pfam" id="PF00733">
    <property type="entry name" value="Asn_synthase"/>
    <property type="match status" value="2"/>
</dbReference>
<name>A0A6C0JZB9_9ZZZZ</name>